<dbReference type="AlphaFoldDB" id="A0AAD5ZN06"/>
<sequence>MGYPFRYPLRFILLSLHLFVTGESATSTTDTLSQTGSLSDGQTLISLNKTFELGFFSPNGSSNRYVGIWYYKIPLQTPVWIANRNNPLLDTSGVLYINNNGELMIVDRIGRSFVVAYYNPGGKDVEATILDSGNLVLRETNNSSSIIWQSFDYPTDTWLPGMKLGVTEGQHRLTTSWRSSSDPTTGDFAFGLDSSQLFIWQKNVVSWSSGLWNGTSFAHNPELSEPPFGSLNFVSDSEGVYCTFSSIYYTRFVVDMTGQTREFTWVDSQGDWVLFWSVPHATCEVYNVCGVFGLCNDMALPACTCVQGFVPASQSDWDNGDKSRGCVRQSRLQCSTSQ</sequence>
<keyword evidence="11" id="KW-1185">Reference proteome</keyword>
<proteinExistence type="predicted"/>
<evidence type="ECO:0000256" key="7">
    <source>
        <dbReference type="ARBA" id="ARBA00048679"/>
    </source>
</evidence>
<keyword evidence="4" id="KW-1015">Disulfide bond</keyword>
<gene>
    <name evidence="10" type="ORF">LUZ61_004584</name>
</gene>
<dbReference type="PROSITE" id="PS50927">
    <property type="entry name" value="BULB_LECTIN"/>
    <property type="match status" value="1"/>
</dbReference>
<dbReference type="InterPro" id="IPR000858">
    <property type="entry name" value="S_locus_glycoprot_dom"/>
</dbReference>
<evidence type="ECO:0000256" key="3">
    <source>
        <dbReference type="ARBA" id="ARBA00022729"/>
    </source>
</evidence>
<accession>A0AAD5ZN06</accession>
<feature type="chain" id="PRO_5042002122" description="non-specific serine/threonine protein kinase" evidence="8">
    <location>
        <begin position="25"/>
        <end position="338"/>
    </location>
</feature>
<dbReference type="SUPFAM" id="SSF51110">
    <property type="entry name" value="alpha-D-mannose-specific plant lectins"/>
    <property type="match status" value="1"/>
</dbReference>
<dbReference type="GO" id="GO:0051707">
    <property type="term" value="P:response to other organism"/>
    <property type="evidence" value="ECO:0007669"/>
    <property type="project" value="UniProtKB-ARBA"/>
</dbReference>
<dbReference type="PANTHER" id="PTHR32444:SF235">
    <property type="entry name" value="OS01G0783900 PROTEIN"/>
    <property type="match status" value="1"/>
</dbReference>
<dbReference type="PANTHER" id="PTHR32444">
    <property type="entry name" value="BULB-TYPE LECTIN DOMAIN-CONTAINING PROTEIN"/>
    <property type="match status" value="1"/>
</dbReference>
<dbReference type="GO" id="GO:0004674">
    <property type="term" value="F:protein serine/threonine kinase activity"/>
    <property type="evidence" value="ECO:0007669"/>
    <property type="project" value="UniProtKB-EC"/>
</dbReference>
<dbReference type="SMART" id="SM00108">
    <property type="entry name" value="B_lectin"/>
    <property type="match status" value="1"/>
</dbReference>
<evidence type="ECO:0000256" key="8">
    <source>
        <dbReference type="SAM" id="SignalP"/>
    </source>
</evidence>
<organism evidence="10 11">
    <name type="scientific">Rhynchospora tenuis</name>
    <dbReference type="NCBI Taxonomy" id="198213"/>
    <lineage>
        <taxon>Eukaryota</taxon>
        <taxon>Viridiplantae</taxon>
        <taxon>Streptophyta</taxon>
        <taxon>Embryophyta</taxon>
        <taxon>Tracheophyta</taxon>
        <taxon>Spermatophyta</taxon>
        <taxon>Magnoliopsida</taxon>
        <taxon>Liliopsida</taxon>
        <taxon>Poales</taxon>
        <taxon>Cyperaceae</taxon>
        <taxon>Cyperoideae</taxon>
        <taxon>Rhynchosporeae</taxon>
        <taxon>Rhynchospora</taxon>
    </lineage>
</organism>
<dbReference type="EC" id="2.7.11.1" evidence="2"/>
<evidence type="ECO:0000256" key="5">
    <source>
        <dbReference type="ARBA" id="ARBA00023170"/>
    </source>
</evidence>
<dbReference type="Gene3D" id="2.90.10.10">
    <property type="entry name" value="Bulb-type lectin domain"/>
    <property type="match status" value="1"/>
</dbReference>
<comment type="catalytic activity">
    <reaction evidence="6">
        <text>L-threonyl-[protein] + ATP = O-phospho-L-threonyl-[protein] + ADP + H(+)</text>
        <dbReference type="Rhea" id="RHEA:46608"/>
        <dbReference type="Rhea" id="RHEA-COMP:11060"/>
        <dbReference type="Rhea" id="RHEA-COMP:11605"/>
        <dbReference type="ChEBI" id="CHEBI:15378"/>
        <dbReference type="ChEBI" id="CHEBI:30013"/>
        <dbReference type="ChEBI" id="CHEBI:30616"/>
        <dbReference type="ChEBI" id="CHEBI:61977"/>
        <dbReference type="ChEBI" id="CHEBI:456216"/>
        <dbReference type="EC" id="2.7.11.1"/>
    </reaction>
</comment>
<reference evidence="10 11" key="1">
    <citation type="journal article" date="2022" name="Cell">
        <title>Repeat-based holocentromeres influence genome architecture and karyotype evolution.</title>
        <authorList>
            <person name="Hofstatter P.G."/>
            <person name="Thangavel G."/>
            <person name="Lux T."/>
            <person name="Neumann P."/>
            <person name="Vondrak T."/>
            <person name="Novak P."/>
            <person name="Zhang M."/>
            <person name="Costa L."/>
            <person name="Castellani M."/>
            <person name="Scott A."/>
            <person name="Toegelov H."/>
            <person name="Fuchs J."/>
            <person name="Mata-Sucre Y."/>
            <person name="Dias Y."/>
            <person name="Vanzela A.L.L."/>
            <person name="Huettel B."/>
            <person name="Almeida C.C.S."/>
            <person name="Simkova H."/>
            <person name="Souza G."/>
            <person name="Pedrosa-Harand A."/>
            <person name="Macas J."/>
            <person name="Mayer K.F.X."/>
            <person name="Houben A."/>
            <person name="Marques A."/>
        </authorList>
    </citation>
    <scope>NUCLEOTIDE SEQUENCE [LARGE SCALE GENOMIC DNA]</scope>
    <source>
        <strain evidence="10">RhyTen1mFocal</strain>
    </source>
</reference>
<evidence type="ECO:0000256" key="4">
    <source>
        <dbReference type="ARBA" id="ARBA00023157"/>
    </source>
</evidence>
<protein>
    <recommendedName>
        <fullName evidence="2">non-specific serine/threonine protein kinase</fullName>
        <ecNumber evidence="2">2.7.11.1</ecNumber>
    </recommendedName>
</protein>
<feature type="domain" description="Bulb-type lectin" evidence="9">
    <location>
        <begin position="29"/>
        <end position="150"/>
    </location>
</feature>
<evidence type="ECO:0000313" key="10">
    <source>
        <dbReference type="EMBL" id="KAJ3700879.1"/>
    </source>
</evidence>
<dbReference type="GO" id="GO:0016020">
    <property type="term" value="C:membrane"/>
    <property type="evidence" value="ECO:0007669"/>
    <property type="project" value="UniProtKB-SubCell"/>
</dbReference>
<dbReference type="FunFam" id="2.90.10.10:FF:000005">
    <property type="entry name" value="G-type lectin S-receptor-like serine/threonine-protein kinase"/>
    <property type="match status" value="1"/>
</dbReference>
<comment type="caution">
    <text evidence="10">The sequence shown here is derived from an EMBL/GenBank/DDBJ whole genome shotgun (WGS) entry which is preliminary data.</text>
</comment>
<dbReference type="InterPro" id="IPR036426">
    <property type="entry name" value="Bulb-type_lectin_dom_sf"/>
</dbReference>
<comment type="catalytic activity">
    <reaction evidence="7">
        <text>L-seryl-[protein] + ATP = O-phospho-L-seryl-[protein] + ADP + H(+)</text>
        <dbReference type="Rhea" id="RHEA:17989"/>
        <dbReference type="Rhea" id="RHEA-COMP:9863"/>
        <dbReference type="Rhea" id="RHEA-COMP:11604"/>
        <dbReference type="ChEBI" id="CHEBI:15378"/>
        <dbReference type="ChEBI" id="CHEBI:29999"/>
        <dbReference type="ChEBI" id="CHEBI:30616"/>
        <dbReference type="ChEBI" id="CHEBI:83421"/>
        <dbReference type="ChEBI" id="CHEBI:456216"/>
        <dbReference type="EC" id="2.7.11.1"/>
    </reaction>
</comment>
<name>A0AAD5ZN06_9POAL</name>
<feature type="signal peptide" evidence="8">
    <location>
        <begin position="1"/>
        <end position="24"/>
    </location>
</feature>
<evidence type="ECO:0000256" key="1">
    <source>
        <dbReference type="ARBA" id="ARBA00004479"/>
    </source>
</evidence>
<dbReference type="Pfam" id="PF01453">
    <property type="entry name" value="B_lectin"/>
    <property type="match status" value="1"/>
</dbReference>
<evidence type="ECO:0000256" key="2">
    <source>
        <dbReference type="ARBA" id="ARBA00012513"/>
    </source>
</evidence>
<dbReference type="Pfam" id="PF00954">
    <property type="entry name" value="S_locus_glycop"/>
    <property type="match status" value="1"/>
</dbReference>
<dbReference type="CDD" id="cd00028">
    <property type="entry name" value="B_lectin"/>
    <property type="match status" value="1"/>
</dbReference>
<dbReference type="InterPro" id="IPR001480">
    <property type="entry name" value="Bulb-type_lectin_dom"/>
</dbReference>
<keyword evidence="5" id="KW-0675">Receptor</keyword>
<comment type="subcellular location">
    <subcellularLocation>
        <location evidence="1">Membrane</location>
        <topology evidence="1">Single-pass type I membrane protein</topology>
    </subcellularLocation>
</comment>
<evidence type="ECO:0000313" key="11">
    <source>
        <dbReference type="Proteomes" id="UP001210211"/>
    </source>
</evidence>
<dbReference type="Proteomes" id="UP001210211">
    <property type="component" value="Unassembled WGS sequence"/>
</dbReference>
<evidence type="ECO:0000259" key="9">
    <source>
        <dbReference type="PROSITE" id="PS50927"/>
    </source>
</evidence>
<evidence type="ECO:0000256" key="6">
    <source>
        <dbReference type="ARBA" id="ARBA00047899"/>
    </source>
</evidence>
<dbReference type="EMBL" id="JAMRDG010000001">
    <property type="protein sequence ID" value="KAJ3700879.1"/>
    <property type="molecule type" value="Genomic_DNA"/>
</dbReference>
<dbReference type="GO" id="GO:0048544">
    <property type="term" value="P:recognition of pollen"/>
    <property type="evidence" value="ECO:0007669"/>
    <property type="project" value="InterPro"/>
</dbReference>
<keyword evidence="3 8" id="KW-0732">Signal</keyword>